<reference evidence="2 3" key="1">
    <citation type="submission" date="2020-02" db="EMBL/GenBank/DDBJ databases">
        <title>Pseudoroseicyclus tamarix, sp. nov., isolated from offshore sediment of a Tamarix chinensis forest.</title>
        <authorList>
            <person name="Gai Y."/>
        </authorList>
    </citation>
    <scope>NUCLEOTIDE SEQUENCE [LARGE SCALE GENOMIC DNA]</scope>
    <source>
        <strain evidence="2 3">CLL3-39</strain>
    </source>
</reference>
<feature type="region of interest" description="Disordered" evidence="1">
    <location>
        <begin position="1"/>
        <end position="22"/>
    </location>
</feature>
<evidence type="ECO:0000313" key="3">
    <source>
        <dbReference type="Proteomes" id="UP000474757"/>
    </source>
</evidence>
<dbReference type="Proteomes" id="UP000474757">
    <property type="component" value="Unassembled WGS sequence"/>
</dbReference>
<evidence type="ECO:0000256" key="1">
    <source>
        <dbReference type="SAM" id="MobiDB-lite"/>
    </source>
</evidence>
<feature type="compositionally biased region" description="Basic and acidic residues" evidence="1">
    <location>
        <begin position="1"/>
        <end position="11"/>
    </location>
</feature>
<dbReference type="AlphaFoldDB" id="A0A6B2JUV8"/>
<keyword evidence="3" id="KW-1185">Reference proteome</keyword>
<accession>A0A6B2JUV8</accession>
<dbReference type="RefSeq" id="WP_163894266.1">
    <property type="nucleotide sequence ID" value="NZ_JAAFYS010000003.1"/>
</dbReference>
<proteinExistence type="predicted"/>
<dbReference type="EMBL" id="JAAGAB010000003">
    <property type="protein sequence ID" value="NDV01850.1"/>
    <property type="molecule type" value="Genomic_DNA"/>
</dbReference>
<protein>
    <submittedName>
        <fullName evidence="2">Uncharacterized protein</fullName>
    </submittedName>
</protein>
<sequence>MRDHPAPESDIPRVGNGTGEPDFRIYSKGLKEVSGMPGAHIVMQK</sequence>
<organism evidence="2 3">
    <name type="scientific">Pseudoroseicyclus tamaricis</name>
    <dbReference type="NCBI Taxonomy" id="2705421"/>
    <lineage>
        <taxon>Bacteria</taxon>
        <taxon>Pseudomonadati</taxon>
        <taxon>Pseudomonadota</taxon>
        <taxon>Alphaproteobacteria</taxon>
        <taxon>Rhodobacterales</taxon>
        <taxon>Paracoccaceae</taxon>
        <taxon>Pseudoroseicyclus</taxon>
    </lineage>
</organism>
<comment type="caution">
    <text evidence="2">The sequence shown here is derived from an EMBL/GenBank/DDBJ whole genome shotgun (WGS) entry which is preliminary data.</text>
</comment>
<evidence type="ECO:0000313" key="2">
    <source>
        <dbReference type="EMBL" id="NDV01850.1"/>
    </source>
</evidence>
<name>A0A6B2JUV8_9RHOB</name>
<gene>
    <name evidence="2" type="ORF">GZA08_12835</name>
</gene>